<feature type="compositionally biased region" description="Polar residues" evidence="2">
    <location>
        <begin position="404"/>
        <end position="419"/>
    </location>
</feature>
<gene>
    <name evidence="3" type="ORF">BDFB_005463</name>
</gene>
<sequence>MTSSITVTLQGNEANDEKPIEVKESRAVTTIQRIYREDNDNIILRDSSNRRSCINRSAYAKLHRSLSAGTKRHSVDNLKGRFENLVRQSSEPKEQSQSEEKNQTTATDKPAVKPEILPKPVIVKRKEPKKPIEKESSEEETKFTPASFGYPKTAKLAPPLIKPKPAIRKSVPKDENSNLVKKNSESSDAEEISIILRQSASEESIDKIAKELSSFTMDGKPKERKRANSFKKLFMGGLFGKDKKKKEEDKNKLKYGDSMVYNDNIRNESNFNRQSPQRQTVPVPDHHTPVNTYNDQILKEQEVHEEKVKELEQKYAELHVNRFNQIRHSFGEDKVQDYLPMDNAVKKPSISDYISAPVNRYIDTSSSASTESEKPNGVVARDTPPRAQETYQNFKLVKPKASIPISSERSLPNPYQNEKTSPRTIERNLNKSNGKDYPDKANFSPNRDDTYGTVFDSLEYAASRNGEIKPINLRPPLQSPKSPSLESTKLKLPPNREIYDLQPRVKSPIPTNKVSTEKIIATELLKNTRSPTPPKRTVSKPAEKGEEVITVKPPVSPKLLPKKPSPVSQNQPDKIVTNALVHAPRRAQTPLENRTYSNVLNFRASTPVDLRMSAALKLSPQKPDIRRSVEEYYWKELKKLKEEEDSKLYNAMNDYYDDSARVRRSRSLSPSSHKTGRRSSSLPRDGRVLNYVDYSRVPPQQPIPEERTLILNGQVNRQLVYDQNFARNNPERRSVDSLQRPIFRRGSLTKQEIYDTQPYNKRVSFSNSQALQQVWPTRNGFTQSPPQRRLEKMNNELEDEVFIQNPPPEPIYGTRYNVQNEPVYSNRILEQFRAQQAYDMRRQQMNYGQPPPQIGPRRLSMDSIPRSQQDIYVTRSQFVRRPVPNVPPREVMNDYGRNPNFQQYPSNSQLSLQRNPVYSSRQSITDSNYGQKHVSVRNRFCDFYGQIHDSPQTGVVMGRLQDPKMVPRQPYTQPPQPENFVRGSRLTASANDIGKRYADSRYGFETNDKISINYENRPLPPPPPSKKSVRHPQISDTESGSDASEIQRIMQNKSKSKKRGLFGK</sequence>
<proteinExistence type="predicted"/>
<feature type="region of interest" description="Disordered" evidence="2">
    <location>
        <begin position="402"/>
        <end position="451"/>
    </location>
</feature>
<feature type="region of interest" description="Disordered" evidence="2">
    <location>
        <begin position="85"/>
        <end position="191"/>
    </location>
</feature>
<dbReference type="AlphaFoldDB" id="A0A482VLN5"/>
<dbReference type="Proteomes" id="UP000292052">
    <property type="component" value="Unassembled WGS sequence"/>
</dbReference>
<evidence type="ECO:0000313" key="4">
    <source>
        <dbReference type="Proteomes" id="UP000292052"/>
    </source>
</evidence>
<comment type="caution">
    <text evidence="3">The sequence shown here is derived from an EMBL/GenBank/DDBJ whole genome shotgun (WGS) entry which is preliminary data.</text>
</comment>
<feature type="region of interest" description="Disordered" evidence="2">
    <location>
        <begin position="365"/>
        <end position="386"/>
    </location>
</feature>
<feature type="compositionally biased region" description="Basic and acidic residues" evidence="2">
    <location>
        <begin position="129"/>
        <end position="142"/>
    </location>
</feature>
<feature type="compositionally biased region" description="Basic and acidic residues" evidence="2">
    <location>
        <begin position="85"/>
        <end position="102"/>
    </location>
</feature>
<name>A0A482VLN5_ASBVE</name>
<feature type="region of interest" description="Disordered" evidence="2">
    <location>
        <begin position="467"/>
        <end position="489"/>
    </location>
</feature>
<feature type="compositionally biased region" description="Polar residues" evidence="2">
    <location>
        <begin position="1034"/>
        <end position="1053"/>
    </location>
</feature>
<feature type="region of interest" description="Disordered" evidence="2">
    <location>
        <begin position="661"/>
        <end position="685"/>
    </location>
</feature>
<dbReference type="OrthoDB" id="6723810at2759"/>
<feature type="coiled-coil region" evidence="1">
    <location>
        <begin position="294"/>
        <end position="321"/>
    </location>
</feature>
<dbReference type="EMBL" id="QDEB01089686">
    <property type="protein sequence ID" value="RZC33349.1"/>
    <property type="molecule type" value="Genomic_DNA"/>
</dbReference>
<feature type="compositionally biased region" description="Basic residues" evidence="2">
    <location>
        <begin position="1054"/>
        <end position="1064"/>
    </location>
</feature>
<keyword evidence="4" id="KW-1185">Reference proteome</keyword>
<feature type="compositionally biased region" description="Basic and acidic residues" evidence="2">
    <location>
        <begin position="420"/>
        <end position="439"/>
    </location>
</feature>
<feature type="region of interest" description="Disordered" evidence="2">
    <location>
        <begin position="268"/>
        <end position="291"/>
    </location>
</feature>
<feature type="compositionally biased region" description="Polar residues" evidence="2">
    <location>
        <begin position="268"/>
        <end position="280"/>
    </location>
</feature>
<feature type="region of interest" description="Disordered" evidence="2">
    <location>
        <begin position="1012"/>
        <end position="1064"/>
    </location>
</feature>
<reference evidence="3 4" key="1">
    <citation type="submission" date="2017-03" db="EMBL/GenBank/DDBJ databases">
        <title>Genome of the blue death feigning beetle - Asbolus verrucosus.</title>
        <authorList>
            <person name="Rider S.D."/>
        </authorList>
    </citation>
    <scope>NUCLEOTIDE SEQUENCE [LARGE SCALE GENOMIC DNA]</scope>
    <source>
        <strain evidence="3">Butters</strain>
        <tissue evidence="3">Head and leg muscle</tissue>
    </source>
</reference>
<feature type="region of interest" description="Disordered" evidence="2">
    <location>
        <begin position="965"/>
        <end position="987"/>
    </location>
</feature>
<organism evidence="3 4">
    <name type="scientific">Asbolus verrucosus</name>
    <name type="common">Desert ironclad beetle</name>
    <dbReference type="NCBI Taxonomy" id="1661398"/>
    <lineage>
        <taxon>Eukaryota</taxon>
        <taxon>Metazoa</taxon>
        <taxon>Ecdysozoa</taxon>
        <taxon>Arthropoda</taxon>
        <taxon>Hexapoda</taxon>
        <taxon>Insecta</taxon>
        <taxon>Pterygota</taxon>
        <taxon>Neoptera</taxon>
        <taxon>Endopterygota</taxon>
        <taxon>Coleoptera</taxon>
        <taxon>Polyphaga</taxon>
        <taxon>Cucujiformia</taxon>
        <taxon>Tenebrionidae</taxon>
        <taxon>Pimeliinae</taxon>
        <taxon>Asbolus</taxon>
    </lineage>
</organism>
<keyword evidence="1" id="KW-0175">Coiled coil</keyword>
<accession>A0A482VLN5</accession>
<protein>
    <submittedName>
        <fullName evidence="3">Uncharacterized protein</fullName>
    </submittedName>
</protein>
<evidence type="ECO:0000313" key="3">
    <source>
        <dbReference type="EMBL" id="RZC33349.1"/>
    </source>
</evidence>
<evidence type="ECO:0000256" key="2">
    <source>
        <dbReference type="SAM" id="MobiDB-lite"/>
    </source>
</evidence>
<evidence type="ECO:0000256" key="1">
    <source>
        <dbReference type="SAM" id="Coils"/>
    </source>
</evidence>